<proteinExistence type="inferred from homology"/>
<dbReference type="PANTHER" id="PTHR30371:SF0">
    <property type="entry name" value="SEC-INDEPENDENT PROTEIN TRANSLOCASE PROTEIN TATC, CHLOROPLASTIC-RELATED"/>
    <property type="match status" value="1"/>
</dbReference>
<evidence type="ECO:0000256" key="6">
    <source>
        <dbReference type="SAM" id="Phobius"/>
    </source>
</evidence>
<dbReference type="PANTHER" id="PTHR30371">
    <property type="entry name" value="SEC-INDEPENDENT PROTEIN TRANSLOCASE PROTEIN TATC"/>
    <property type="match status" value="1"/>
</dbReference>
<dbReference type="Pfam" id="PF00902">
    <property type="entry name" value="TatC"/>
    <property type="match status" value="1"/>
</dbReference>
<reference evidence="7" key="1">
    <citation type="submission" date="2021-01" db="EMBL/GenBank/DDBJ databases">
        <title>Organellar DNAs of a non-photosynthetic diatom.</title>
        <authorList>
            <person name="Kamikawa R."/>
            <person name="Tanizawa Y."/>
        </authorList>
    </citation>
    <scope>NUCLEOTIDE SEQUENCE</scope>
    <source>
        <strain evidence="7">NIES-4239</strain>
    </source>
</reference>
<geneLocation type="plastid" evidence="7"/>
<organism evidence="7">
    <name type="scientific">Nitzschia putrida</name>
    <dbReference type="NCBI Taxonomy" id="2742595"/>
    <lineage>
        <taxon>Eukaryota</taxon>
        <taxon>Sar</taxon>
        <taxon>Stramenopiles</taxon>
        <taxon>Ochrophyta</taxon>
        <taxon>Bacillariophyta</taxon>
        <taxon>Bacillariophyceae</taxon>
        <taxon>Bacillariophycidae</taxon>
        <taxon>Bacillariales</taxon>
        <taxon>Bacillariaceae</taxon>
        <taxon>Nitzschia</taxon>
    </lineage>
</organism>
<evidence type="ECO:0000313" key="7">
    <source>
        <dbReference type="EMBL" id="BCQ06526.1"/>
    </source>
</evidence>
<dbReference type="InterPro" id="IPR002033">
    <property type="entry name" value="TatC"/>
</dbReference>
<evidence type="ECO:0000256" key="5">
    <source>
        <dbReference type="ARBA" id="ARBA00023136"/>
    </source>
</evidence>
<evidence type="ECO:0000256" key="4">
    <source>
        <dbReference type="ARBA" id="ARBA00022989"/>
    </source>
</evidence>
<comment type="subcellular location">
    <subcellularLocation>
        <location evidence="1">Membrane</location>
        <topology evidence="1">Multi-pass membrane protein</topology>
    </subcellularLocation>
</comment>
<evidence type="ECO:0000256" key="1">
    <source>
        <dbReference type="ARBA" id="ARBA00004141"/>
    </source>
</evidence>
<feature type="transmembrane region" description="Helical" evidence="6">
    <location>
        <begin position="234"/>
        <end position="254"/>
    </location>
</feature>
<keyword evidence="7" id="KW-0934">Plastid</keyword>
<feature type="transmembrane region" description="Helical" evidence="6">
    <location>
        <begin position="171"/>
        <end position="197"/>
    </location>
</feature>
<keyword evidence="3 6" id="KW-0812">Transmembrane</keyword>
<dbReference type="EMBL" id="LC600867">
    <property type="protein sequence ID" value="BCQ06526.1"/>
    <property type="molecule type" value="Genomic_DNA"/>
</dbReference>
<feature type="transmembrane region" description="Helical" evidence="6">
    <location>
        <begin position="86"/>
        <end position="115"/>
    </location>
</feature>
<dbReference type="GO" id="GO:0009977">
    <property type="term" value="F:proton motive force dependent protein transmembrane transporter activity"/>
    <property type="evidence" value="ECO:0007669"/>
    <property type="project" value="TreeGrafter"/>
</dbReference>
<sequence length="256" mass="31199">MIFMNLIFYNYYKINYQKINFDFLKYILNSNIFDEHYIELYCRLYGILIIILFNFFCNFLNIKSIIKFYKYPIIQIKLFQMLQSEYVIYSFLISLYNILFFIIPLIYLQFLLYIVPLFNKVIKVFKLFLFGISLFFFGFLSSYLIFVPKIFLFFLTYSENILEPFWSFNQYIIILFNILYNTEIICQIPLLQFILVYLKIISKKTLIQIIKYIFLLSTIISAIITSSTDPFNQILFTFNLMFIYLFGIIILFFFKI</sequence>
<keyword evidence="5 6" id="KW-0472">Membrane</keyword>
<feature type="transmembrane region" description="Helical" evidence="6">
    <location>
        <begin position="209"/>
        <end position="228"/>
    </location>
</feature>
<evidence type="ECO:0000256" key="3">
    <source>
        <dbReference type="ARBA" id="ARBA00022692"/>
    </source>
</evidence>
<dbReference type="GO" id="GO:0043953">
    <property type="term" value="P:protein transport by the Tat complex"/>
    <property type="evidence" value="ECO:0007669"/>
    <property type="project" value="TreeGrafter"/>
</dbReference>
<evidence type="ECO:0000256" key="2">
    <source>
        <dbReference type="ARBA" id="ARBA00008882"/>
    </source>
</evidence>
<dbReference type="GO" id="GO:0065002">
    <property type="term" value="P:intracellular protein transmembrane transport"/>
    <property type="evidence" value="ECO:0007669"/>
    <property type="project" value="TreeGrafter"/>
</dbReference>
<feature type="transmembrane region" description="Helical" evidence="6">
    <location>
        <begin position="44"/>
        <end position="66"/>
    </location>
</feature>
<feature type="transmembrane region" description="Helical" evidence="6">
    <location>
        <begin position="127"/>
        <end position="151"/>
    </location>
</feature>
<dbReference type="GO" id="GO:0033281">
    <property type="term" value="C:TAT protein transport complex"/>
    <property type="evidence" value="ECO:0007669"/>
    <property type="project" value="TreeGrafter"/>
</dbReference>
<keyword evidence="4 6" id="KW-1133">Transmembrane helix</keyword>
<name>A0A7R7YP93_9STRA</name>
<dbReference type="AlphaFoldDB" id="A0A7R7YP93"/>
<comment type="similarity">
    <text evidence="2">Belongs to the TatC family.</text>
</comment>
<protein>
    <submittedName>
        <fullName evidence="7">Sec-independent protein translocase component TatC</fullName>
    </submittedName>
</protein>
<accession>A0A7R7YP93</accession>
<gene>
    <name evidence="7" type="primary">tatC</name>
</gene>